<dbReference type="GO" id="GO:0005524">
    <property type="term" value="F:ATP binding"/>
    <property type="evidence" value="ECO:0007669"/>
    <property type="project" value="InterPro"/>
</dbReference>
<dbReference type="SUPFAM" id="SSF56112">
    <property type="entry name" value="Protein kinase-like (PK-like)"/>
    <property type="match status" value="1"/>
</dbReference>
<organism evidence="2 3">
    <name type="scientific">Trifolium subterraneum</name>
    <name type="common">Subterranean clover</name>
    <dbReference type="NCBI Taxonomy" id="3900"/>
    <lineage>
        <taxon>Eukaryota</taxon>
        <taxon>Viridiplantae</taxon>
        <taxon>Streptophyta</taxon>
        <taxon>Embryophyta</taxon>
        <taxon>Tracheophyta</taxon>
        <taxon>Spermatophyta</taxon>
        <taxon>Magnoliopsida</taxon>
        <taxon>eudicotyledons</taxon>
        <taxon>Gunneridae</taxon>
        <taxon>Pentapetalae</taxon>
        <taxon>rosids</taxon>
        <taxon>fabids</taxon>
        <taxon>Fabales</taxon>
        <taxon>Fabaceae</taxon>
        <taxon>Papilionoideae</taxon>
        <taxon>50 kb inversion clade</taxon>
        <taxon>NPAAA clade</taxon>
        <taxon>Hologalegina</taxon>
        <taxon>IRL clade</taxon>
        <taxon>Trifolieae</taxon>
        <taxon>Trifolium</taxon>
    </lineage>
</organism>
<sequence length="156" mass="17517">MDFKKLLRKPKHERRDALKLLNYDVQSSFSSFDSSSSVYTCSTDVNDRTSFRIHGIEGKFNQVCLKAFAFNELKNATRNFHPDSLHGSGMVVAVKRLKPEGFQGHKEWLEFNSKLRVSDFSLAKAGPTGDRTHVSTQVIVGTQGYAAPEYVETGIL</sequence>
<evidence type="ECO:0000259" key="1">
    <source>
        <dbReference type="PROSITE" id="PS50011"/>
    </source>
</evidence>
<dbReference type="EMBL" id="DF974991">
    <property type="protein sequence ID" value="GAU51158.1"/>
    <property type="molecule type" value="Genomic_DNA"/>
</dbReference>
<reference evidence="3" key="1">
    <citation type="journal article" date="2017" name="Front. Plant Sci.">
        <title>Climate Clever Clovers: New Paradigm to Reduce the Environmental Footprint of Ruminants by Breeding Low Methanogenic Forages Utilizing Haplotype Variation.</title>
        <authorList>
            <person name="Kaur P."/>
            <person name="Appels R."/>
            <person name="Bayer P.E."/>
            <person name="Keeble-Gagnere G."/>
            <person name="Wang J."/>
            <person name="Hirakawa H."/>
            <person name="Shirasawa K."/>
            <person name="Vercoe P."/>
            <person name="Stefanova K."/>
            <person name="Durmic Z."/>
            <person name="Nichols P."/>
            <person name="Revell C."/>
            <person name="Isobe S.N."/>
            <person name="Edwards D."/>
            <person name="Erskine W."/>
        </authorList>
    </citation>
    <scope>NUCLEOTIDE SEQUENCE [LARGE SCALE GENOMIC DNA]</scope>
    <source>
        <strain evidence="3">cv. Daliak</strain>
    </source>
</reference>
<accession>A0A2Z6P430</accession>
<keyword evidence="3" id="KW-1185">Reference proteome</keyword>
<dbReference type="Gene3D" id="1.10.510.10">
    <property type="entry name" value="Transferase(Phosphotransferase) domain 1"/>
    <property type="match status" value="1"/>
</dbReference>
<dbReference type="AlphaFoldDB" id="A0A2Z6P430"/>
<name>A0A2Z6P430_TRISU</name>
<feature type="domain" description="Protein kinase" evidence="1">
    <location>
        <begin position="1"/>
        <end position="156"/>
    </location>
</feature>
<proteinExistence type="predicted"/>
<dbReference type="PANTHER" id="PTHR45621">
    <property type="entry name" value="OS01G0588500 PROTEIN-RELATED"/>
    <property type="match status" value="1"/>
</dbReference>
<evidence type="ECO:0000313" key="3">
    <source>
        <dbReference type="Proteomes" id="UP000242715"/>
    </source>
</evidence>
<protein>
    <recommendedName>
        <fullName evidence="1">Protein kinase domain-containing protein</fullName>
    </recommendedName>
</protein>
<dbReference type="InterPro" id="IPR011009">
    <property type="entry name" value="Kinase-like_dom_sf"/>
</dbReference>
<dbReference type="Proteomes" id="UP000242715">
    <property type="component" value="Unassembled WGS sequence"/>
</dbReference>
<gene>
    <name evidence="2" type="ORF">TSUD_240740</name>
</gene>
<dbReference type="InterPro" id="IPR000719">
    <property type="entry name" value="Prot_kinase_dom"/>
</dbReference>
<dbReference type="InterPro" id="IPR050823">
    <property type="entry name" value="Plant_Ser_Thr_Prot_Kinase"/>
</dbReference>
<dbReference type="OrthoDB" id="1741172at2759"/>
<dbReference type="PROSITE" id="PS50011">
    <property type="entry name" value="PROTEIN_KINASE_DOM"/>
    <property type="match status" value="1"/>
</dbReference>
<dbReference type="GO" id="GO:0004672">
    <property type="term" value="F:protein kinase activity"/>
    <property type="evidence" value="ECO:0007669"/>
    <property type="project" value="InterPro"/>
</dbReference>
<evidence type="ECO:0000313" key="2">
    <source>
        <dbReference type="EMBL" id="GAU51158.1"/>
    </source>
</evidence>